<dbReference type="GO" id="GO:0003677">
    <property type="term" value="F:DNA binding"/>
    <property type="evidence" value="ECO:0007669"/>
    <property type="project" value="InterPro"/>
</dbReference>
<keyword evidence="4" id="KW-1185">Reference proteome</keyword>
<gene>
    <name evidence="3" type="ORF">D7Z94_09905</name>
</gene>
<keyword evidence="1" id="KW-0175">Coiled coil</keyword>
<dbReference type="EMBL" id="RBCJ01000002">
    <property type="protein sequence ID" value="RKN81244.1"/>
    <property type="molecule type" value="Genomic_DNA"/>
</dbReference>
<dbReference type="SUPFAM" id="SSF48452">
    <property type="entry name" value="TPR-like"/>
    <property type="match status" value="2"/>
</dbReference>
<evidence type="ECO:0000256" key="2">
    <source>
        <dbReference type="SAM" id="Phobius"/>
    </source>
</evidence>
<feature type="coiled-coil region" evidence="1">
    <location>
        <begin position="464"/>
        <end position="493"/>
    </location>
</feature>
<accession>A0A3B0C9P1</accession>
<dbReference type="GO" id="GO:0006355">
    <property type="term" value="P:regulation of DNA-templated transcription"/>
    <property type="evidence" value="ECO:0007669"/>
    <property type="project" value="InterPro"/>
</dbReference>
<dbReference type="Proteomes" id="UP000276603">
    <property type="component" value="Unassembled WGS sequence"/>
</dbReference>
<dbReference type="InterPro" id="IPR011990">
    <property type="entry name" value="TPR-like_helical_dom_sf"/>
</dbReference>
<evidence type="ECO:0000313" key="3">
    <source>
        <dbReference type="EMBL" id="RKN81244.1"/>
    </source>
</evidence>
<name>A0A3B0C9P1_9FLAO</name>
<dbReference type="Pfam" id="PF13181">
    <property type="entry name" value="TPR_8"/>
    <property type="match status" value="2"/>
</dbReference>
<dbReference type="Gene3D" id="1.25.40.10">
    <property type="entry name" value="Tetratricopeptide repeat domain"/>
    <property type="match status" value="2"/>
</dbReference>
<evidence type="ECO:0000256" key="1">
    <source>
        <dbReference type="SAM" id="Coils"/>
    </source>
</evidence>
<feature type="transmembrane region" description="Helical" evidence="2">
    <location>
        <begin position="503"/>
        <end position="522"/>
    </location>
</feature>
<protein>
    <submittedName>
        <fullName evidence="3">Tetratricopeptide repeat protein</fullName>
    </submittedName>
</protein>
<organism evidence="3 4">
    <name type="scientific">Ulvibacterium marinum</name>
    <dbReference type="NCBI Taxonomy" id="2419782"/>
    <lineage>
        <taxon>Bacteria</taxon>
        <taxon>Pseudomonadati</taxon>
        <taxon>Bacteroidota</taxon>
        <taxon>Flavobacteriia</taxon>
        <taxon>Flavobacteriales</taxon>
        <taxon>Flavobacteriaceae</taxon>
        <taxon>Ulvibacterium</taxon>
    </lineage>
</organism>
<dbReference type="PANTHER" id="PTHR10098:SF108">
    <property type="entry name" value="TETRATRICOPEPTIDE REPEAT PROTEIN 28"/>
    <property type="match status" value="1"/>
</dbReference>
<dbReference type="InterPro" id="IPR019734">
    <property type="entry name" value="TPR_rpt"/>
</dbReference>
<evidence type="ECO:0000313" key="4">
    <source>
        <dbReference type="Proteomes" id="UP000276603"/>
    </source>
</evidence>
<dbReference type="PANTHER" id="PTHR10098">
    <property type="entry name" value="RAPSYN-RELATED"/>
    <property type="match status" value="1"/>
</dbReference>
<proteinExistence type="predicted"/>
<sequence length="685" mass="79077">MKIPERVIKANKNNAKRMVLHGQYSNTMNTSISALGLDVGRILFCPSVSLFSAGKNIGLKQLIVLFHFFLSIGAFSQYGIGQKEIDSLKTILENVQSLEVKNNLYNQLWEATIDDNIQDAKLYAESLVANGELMKNDTVIGRGYNRLAIVYSYLNDYNRSIIYYKKALSIFQDWTEQIDAGQVYVNIGLDYDEQDLVDSSFVYYDKALKSFKKEKDSFHIGSTLRSLSNAYSKMGYYKLGLQKALEATKILETQRDTFELNLSYLEISRIYEELADTLNAEKYLMKSIDYFNSKNRRRWKSSAVLRLAKLYVNNGEKHLEAIKLFEEGLGLSEELDFYINIQLGNFYYAMLQKELGKYDESRRMLLKSLQIAEEKNLKNGIANCLLELGQIYLKEQKLDSANILTTRGLEIATKAALLKEQSKAHLALSGIAAKMDKTQLSLDYYRAYSRLRDSIFDISKSKQIEELKIIYETEKKEVALALQEEEIKTLNEKAKVDKLTKGMYAGGMFTFISVSGLLFFGFRQRIKKNRIAREKQEAIYKQEIAHKKKELASQTLHLVQKNTFIKELMDNLKNIKNSPEKFKMEFRRIVMLLKKENASDKDWEIFKTYFSQVHNDFDQKLRALSSEISEKEIRLAAFIRMNLTTKEIAATLNVLPDSILKSKYRLKKKLGLDRETDLNNFLSTL</sequence>
<reference evidence="3 4" key="1">
    <citation type="submission" date="2018-10" db="EMBL/GenBank/DDBJ databases">
        <title>Ulvibacterium marinum gen. nov., sp. nov., a novel marine bacterium of the family Flavobacteriaceae, isolated from a culture of the green alga Ulva prolifera.</title>
        <authorList>
            <person name="Zhang Z."/>
        </authorList>
    </citation>
    <scope>NUCLEOTIDE SEQUENCE [LARGE SCALE GENOMIC DNA]</scope>
    <source>
        <strain evidence="3 4">CCMM003</strain>
    </source>
</reference>
<dbReference type="SUPFAM" id="SSF46894">
    <property type="entry name" value="C-terminal effector domain of the bipartite response regulators"/>
    <property type="match status" value="1"/>
</dbReference>
<dbReference type="SMART" id="SM00028">
    <property type="entry name" value="TPR"/>
    <property type="match status" value="4"/>
</dbReference>
<keyword evidence="2" id="KW-1133">Transmembrane helix</keyword>
<keyword evidence="2" id="KW-0472">Membrane</keyword>
<keyword evidence="2" id="KW-0812">Transmembrane</keyword>
<dbReference type="AlphaFoldDB" id="A0A3B0C9P1"/>
<comment type="caution">
    <text evidence="3">The sequence shown here is derived from an EMBL/GenBank/DDBJ whole genome shotgun (WGS) entry which is preliminary data.</text>
</comment>
<dbReference type="InterPro" id="IPR016032">
    <property type="entry name" value="Sig_transdc_resp-reg_C-effctor"/>
</dbReference>